<protein>
    <submittedName>
        <fullName evidence="9">TolC family protein</fullName>
    </submittedName>
</protein>
<evidence type="ECO:0000256" key="6">
    <source>
        <dbReference type="ARBA" id="ARBA00023136"/>
    </source>
</evidence>
<keyword evidence="7" id="KW-0998">Cell outer membrane</keyword>
<evidence type="ECO:0000256" key="5">
    <source>
        <dbReference type="ARBA" id="ARBA00022692"/>
    </source>
</evidence>
<feature type="signal peptide" evidence="8">
    <location>
        <begin position="1"/>
        <end position="29"/>
    </location>
</feature>
<name>A0ABT1WIB7_9BURK</name>
<keyword evidence="5" id="KW-0812">Transmembrane</keyword>
<proteinExistence type="inferred from homology"/>
<gene>
    <name evidence="9" type="ORF">NQT62_12580</name>
</gene>
<keyword evidence="4" id="KW-1134">Transmembrane beta strand</keyword>
<evidence type="ECO:0000256" key="2">
    <source>
        <dbReference type="ARBA" id="ARBA00007613"/>
    </source>
</evidence>
<evidence type="ECO:0000256" key="8">
    <source>
        <dbReference type="SAM" id="SignalP"/>
    </source>
</evidence>
<accession>A0ABT1WIB7</accession>
<dbReference type="InterPro" id="IPR051906">
    <property type="entry name" value="TolC-like"/>
</dbReference>
<dbReference type="EMBL" id="JANIGO010000004">
    <property type="protein sequence ID" value="MCQ8897271.1"/>
    <property type="molecule type" value="Genomic_DNA"/>
</dbReference>
<feature type="chain" id="PRO_5045995866" evidence="8">
    <location>
        <begin position="30"/>
        <end position="550"/>
    </location>
</feature>
<dbReference type="PANTHER" id="PTHR30026:SF20">
    <property type="entry name" value="OUTER MEMBRANE PROTEIN TOLC"/>
    <property type="match status" value="1"/>
</dbReference>
<keyword evidence="8" id="KW-0732">Signal</keyword>
<evidence type="ECO:0000256" key="3">
    <source>
        <dbReference type="ARBA" id="ARBA00022448"/>
    </source>
</evidence>
<comment type="subcellular location">
    <subcellularLocation>
        <location evidence="1">Cell outer membrane</location>
    </subcellularLocation>
</comment>
<dbReference type="SUPFAM" id="SSF56954">
    <property type="entry name" value="Outer membrane efflux proteins (OEP)"/>
    <property type="match status" value="1"/>
</dbReference>
<dbReference type="Gene3D" id="1.20.1600.10">
    <property type="entry name" value="Outer membrane efflux proteins (OEP)"/>
    <property type="match status" value="1"/>
</dbReference>
<organism evidence="9 10">
    <name type="scientific">Limnobacter humi</name>
    <dbReference type="NCBI Taxonomy" id="1778671"/>
    <lineage>
        <taxon>Bacteria</taxon>
        <taxon>Pseudomonadati</taxon>
        <taxon>Pseudomonadota</taxon>
        <taxon>Betaproteobacteria</taxon>
        <taxon>Burkholderiales</taxon>
        <taxon>Burkholderiaceae</taxon>
        <taxon>Limnobacter</taxon>
    </lineage>
</organism>
<keyword evidence="10" id="KW-1185">Reference proteome</keyword>
<dbReference type="PANTHER" id="PTHR30026">
    <property type="entry name" value="OUTER MEMBRANE PROTEIN TOLC"/>
    <property type="match status" value="1"/>
</dbReference>
<evidence type="ECO:0000256" key="1">
    <source>
        <dbReference type="ARBA" id="ARBA00004442"/>
    </source>
</evidence>
<comment type="similarity">
    <text evidence="2">Belongs to the outer membrane factor (OMF) (TC 1.B.17) family.</text>
</comment>
<dbReference type="Pfam" id="PF02321">
    <property type="entry name" value="OEP"/>
    <property type="match status" value="2"/>
</dbReference>
<keyword evidence="6" id="KW-0472">Membrane</keyword>
<evidence type="ECO:0000256" key="4">
    <source>
        <dbReference type="ARBA" id="ARBA00022452"/>
    </source>
</evidence>
<evidence type="ECO:0000256" key="7">
    <source>
        <dbReference type="ARBA" id="ARBA00023237"/>
    </source>
</evidence>
<dbReference type="RefSeq" id="WP_256765069.1">
    <property type="nucleotide sequence ID" value="NZ_JANIGO010000004.1"/>
</dbReference>
<reference evidence="9 10" key="1">
    <citation type="submission" date="2022-07" db="EMBL/GenBank/DDBJ databases">
        <authorList>
            <person name="Xamxidin M."/>
            <person name="Wu M."/>
        </authorList>
    </citation>
    <scope>NUCLEOTIDE SEQUENCE [LARGE SCALE GENOMIC DNA]</scope>
    <source>
        <strain evidence="9 10">NBRC 111650</strain>
    </source>
</reference>
<sequence length="550" mass="60679">MNKNHWGGNKLQAILLVLAGLSVSAHCMAEVAVKKGVNSAARRISPAEAADMSIPDQAKFRFLNMLRTNPEIATSRINLNAQQYVEDAARAAYYPKLTVGANASSSSTVTNRQSTDITVTQPIYTAGRIGARVDAALADETIAQGQFNKTVQDVVLESFIASNNLSRNSLLVDASRAAVSAVSQLLALEEKRVELGGSGITDAQFAKARLAVTQDRLVNYEGQLDESRATYFKYFGAYPEGYNVPELEITKTMLPPNLDDAVNKALFANPDIRVAEVQITKAKHNYKAEDASLYPSLNLVGIQQFFGEKDPFTGKNTDSSVNLRLSYSAFSGGEQVARVNQAAATIDTRRTQLTSSRMRVEESVRFQWGRYLAGTARSNTLRNAYADSLQVFKNRKRLRDFGRETVIVMLDAQVEYFNVLIAYVNAVFDAREAGFRLMHAMGQMMPTAGAEATWFAQFFAQQTERARLEESLKATADIASSPADQDIAKRLGLDVSQKEIQKASEFTLTPAQRLQVEREAEKVRVAPSDNEKGLKPKLRAAPILDPRFYR</sequence>
<dbReference type="Proteomes" id="UP001204142">
    <property type="component" value="Unassembled WGS sequence"/>
</dbReference>
<dbReference type="InterPro" id="IPR003423">
    <property type="entry name" value="OMP_efflux"/>
</dbReference>
<comment type="caution">
    <text evidence="9">The sequence shown here is derived from an EMBL/GenBank/DDBJ whole genome shotgun (WGS) entry which is preliminary data.</text>
</comment>
<keyword evidence="3" id="KW-0813">Transport</keyword>
<evidence type="ECO:0000313" key="10">
    <source>
        <dbReference type="Proteomes" id="UP001204142"/>
    </source>
</evidence>
<evidence type="ECO:0000313" key="9">
    <source>
        <dbReference type="EMBL" id="MCQ8897271.1"/>
    </source>
</evidence>